<dbReference type="GO" id="GO:0005615">
    <property type="term" value="C:extracellular space"/>
    <property type="evidence" value="ECO:0007669"/>
    <property type="project" value="TreeGrafter"/>
</dbReference>
<feature type="signal peptide" evidence="4">
    <location>
        <begin position="1"/>
        <end position="22"/>
    </location>
</feature>
<accession>A0A2J7QTG3</accession>
<dbReference type="EMBL" id="NEVH01011194">
    <property type="protein sequence ID" value="PNF31863.1"/>
    <property type="molecule type" value="Genomic_DNA"/>
</dbReference>
<dbReference type="STRING" id="105785.A0A2J7QTG3"/>
<dbReference type="Proteomes" id="UP000235965">
    <property type="component" value="Unassembled WGS sequence"/>
</dbReference>
<dbReference type="GO" id="GO:0007623">
    <property type="term" value="P:circadian rhythm"/>
    <property type="evidence" value="ECO:0007669"/>
    <property type="project" value="UniProtKB-ARBA"/>
</dbReference>
<evidence type="ECO:0000313" key="6">
    <source>
        <dbReference type="Proteomes" id="UP000235965"/>
    </source>
</evidence>
<dbReference type="Pfam" id="PF06585">
    <property type="entry name" value="JHBP"/>
    <property type="match status" value="1"/>
</dbReference>
<keyword evidence="1 4" id="KW-0732">Signal</keyword>
<name>A0A2J7QTG3_9NEOP</name>
<dbReference type="Gene3D" id="3.15.10.30">
    <property type="entry name" value="Haemolymph juvenile hormone binding protein"/>
    <property type="match status" value="1"/>
</dbReference>
<evidence type="ECO:0000256" key="1">
    <source>
        <dbReference type="ARBA" id="ARBA00022729"/>
    </source>
</evidence>
<gene>
    <name evidence="5" type="ORF">B7P43_G07911</name>
</gene>
<protein>
    <recommendedName>
        <fullName evidence="7">Circadian clock-controlled protein</fullName>
    </recommendedName>
</protein>
<dbReference type="InterPro" id="IPR038606">
    <property type="entry name" value="To_sf"/>
</dbReference>
<organism evidence="5 6">
    <name type="scientific">Cryptotermes secundus</name>
    <dbReference type="NCBI Taxonomy" id="105785"/>
    <lineage>
        <taxon>Eukaryota</taxon>
        <taxon>Metazoa</taxon>
        <taxon>Ecdysozoa</taxon>
        <taxon>Arthropoda</taxon>
        <taxon>Hexapoda</taxon>
        <taxon>Insecta</taxon>
        <taxon>Pterygota</taxon>
        <taxon>Neoptera</taxon>
        <taxon>Polyneoptera</taxon>
        <taxon>Dictyoptera</taxon>
        <taxon>Blattodea</taxon>
        <taxon>Blattoidea</taxon>
        <taxon>Termitoidae</taxon>
        <taxon>Kalotermitidae</taxon>
        <taxon>Cryptotermitinae</taxon>
        <taxon>Cryptotermes</taxon>
    </lineage>
</organism>
<comment type="similarity">
    <text evidence="3">Belongs to the TO family.</text>
</comment>
<proteinExistence type="inferred from homology"/>
<reference evidence="5 6" key="1">
    <citation type="submission" date="2017-12" db="EMBL/GenBank/DDBJ databases">
        <title>Hemimetabolous genomes reveal molecular basis of termite eusociality.</title>
        <authorList>
            <person name="Harrison M.C."/>
            <person name="Jongepier E."/>
            <person name="Robertson H.M."/>
            <person name="Arning N."/>
            <person name="Bitard-Feildel T."/>
            <person name="Chao H."/>
            <person name="Childers C.P."/>
            <person name="Dinh H."/>
            <person name="Doddapaneni H."/>
            <person name="Dugan S."/>
            <person name="Gowin J."/>
            <person name="Greiner C."/>
            <person name="Han Y."/>
            <person name="Hu H."/>
            <person name="Hughes D.S.T."/>
            <person name="Huylmans A.-K."/>
            <person name="Kemena C."/>
            <person name="Kremer L.P.M."/>
            <person name="Lee S.L."/>
            <person name="Lopez-Ezquerra A."/>
            <person name="Mallet L."/>
            <person name="Monroy-Kuhn J.M."/>
            <person name="Moser A."/>
            <person name="Murali S.C."/>
            <person name="Muzny D.M."/>
            <person name="Otani S."/>
            <person name="Piulachs M.-D."/>
            <person name="Poelchau M."/>
            <person name="Qu J."/>
            <person name="Schaub F."/>
            <person name="Wada-Katsumata A."/>
            <person name="Worley K.C."/>
            <person name="Xie Q."/>
            <person name="Ylla G."/>
            <person name="Poulsen M."/>
            <person name="Gibbs R.A."/>
            <person name="Schal C."/>
            <person name="Richards S."/>
            <person name="Belles X."/>
            <person name="Korb J."/>
            <person name="Bornberg-Bauer E."/>
        </authorList>
    </citation>
    <scope>NUCLEOTIDE SEQUENCE [LARGE SCALE GENOMIC DNA]</scope>
    <source>
        <tissue evidence="5">Whole body</tissue>
    </source>
</reference>
<dbReference type="InterPro" id="IPR010562">
    <property type="entry name" value="Haemolymph_juvenile_hormone-bd"/>
</dbReference>
<dbReference type="AlphaFoldDB" id="A0A2J7QTG3"/>
<evidence type="ECO:0000256" key="2">
    <source>
        <dbReference type="ARBA" id="ARBA00023108"/>
    </source>
</evidence>
<comment type="caution">
    <text evidence="5">The sequence shown here is derived from an EMBL/GenBank/DDBJ whole genome shotgun (WGS) entry which is preliminary data.</text>
</comment>
<dbReference type="PANTHER" id="PTHR11008:SF14">
    <property type="entry name" value="CIRCADIAN CLOCK-CONTROLLED PROTEIN-LIKE PROTEIN"/>
    <property type="match status" value="1"/>
</dbReference>
<dbReference type="InParanoid" id="A0A2J7QTG3"/>
<dbReference type="FunFam" id="3.15.10.30:FF:000001">
    <property type="entry name" value="Takeout-like protein 1"/>
    <property type="match status" value="1"/>
</dbReference>
<dbReference type="SMART" id="SM00700">
    <property type="entry name" value="JHBP"/>
    <property type="match status" value="1"/>
</dbReference>
<evidence type="ECO:0000256" key="3">
    <source>
        <dbReference type="ARBA" id="ARBA00060902"/>
    </source>
</evidence>
<evidence type="ECO:0000256" key="4">
    <source>
        <dbReference type="SAM" id="SignalP"/>
    </source>
</evidence>
<evidence type="ECO:0000313" key="5">
    <source>
        <dbReference type="EMBL" id="PNF31863.1"/>
    </source>
</evidence>
<feature type="chain" id="PRO_5014337286" description="Circadian clock-controlled protein" evidence="4">
    <location>
        <begin position="23"/>
        <end position="250"/>
    </location>
</feature>
<keyword evidence="6" id="KW-1185">Reference proteome</keyword>
<evidence type="ECO:0008006" key="7">
    <source>
        <dbReference type="Google" id="ProtNLM"/>
    </source>
</evidence>
<dbReference type="OrthoDB" id="8191090at2759"/>
<keyword evidence="2" id="KW-0090">Biological rhythms</keyword>
<sequence>MAVRLAAAVLIVVTVVLPGVLCRKIPSYVKLCKKSDPDFDACVISSVEALRPRLNKGIPKMNVPPADPFVLPALEVNRDRDAIKLRAHLQNIVAHGGTGFVINRLKTDLDKLAVELSITLPHIRATAEYDVDCRILLGNFKGQGVFMGNFTDVKVDVKGDGKVVKRNGEEYLEVNNVKTKIRVGDSSVKINAKDDRNGRLSESALQFYNQNKKEVLNIVLPIVQETAEEVITQIGNNILGSAPLSELLPA</sequence>
<dbReference type="PANTHER" id="PTHR11008">
    <property type="entry name" value="PROTEIN TAKEOUT-LIKE PROTEIN"/>
    <property type="match status" value="1"/>
</dbReference>